<comment type="caution">
    <text evidence="1">The sequence shown here is derived from an EMBL/GenBank/DDBJ whole genome shotgun (WGS) entry which is preliminary data.</text>
</comment>
<proteinExistence type="predicted"/>
<name>A0A0F9A8A6_9ZZZZ</name>
<reference evidence="1" key="1">
    <citation type="journal article" date="2015" name="Nature">
        <title>Complex archaea that bridge the gap between prokaryotes and eukaryotes.</title>
        <authorList>
            <person name="Spang A."/>
            <person name="Saw J.H."/>
            <person name="Jorgensen S.L."/>
            <person name="Zaremba-Niedzwiedzka K."/>
            <person name="Martijn J."/>
            <person name="Lind A.E."/>
            <person name="van Eijk R."/>
            <person name="Schleper C."/>
            <person name="Guy L."/>
            <person name="Ettema T.J."/>
        </authorList>
    </citation>
    <scope>NUCLEOTIDE SEQUENCE</scope>
</reference>
<gene>
    <name evidence="1" type="ORF">LCGC14_2683530</name>
</gene>
<evidence type="ECO:0000313" key="1">
    <source>
        <dbReference type="EMBL" id="KKK94370.1"/>
    </source>
</evidence>
<organism evidence="1">
    <name type="scientific">marine sediment metagenome</name>
    <dbReference type="NCBI Taxonomy" id="412755"/>
    <lineage>
        <taxon>unclassified sequences</taxon>
        <taxon>metagenomes</taxon>
        <taxon>ecological metagenomes</taxon>
    </lineage>
</organism>
<dbReference type="AlphaFoldDB" id="A0A0F9A8A6"/>
<dbReference type="InterPro" id="IPR027417">
    <property type="entry name" value="P-loop_NTPase"/>
</dbReference>
<protein>
    <recommendedName>
        <fullName evidence="2">Terminase large subunit gp17-like C-terminal domain-containing protein</fullName>
    </recommendedName>
</protein>
<sequence>MAAPPVLSRQQAAKIQAALALAERSDRIYAADPWLWMTEQVFTVDEATQQQLRWPTDLIYLKELLSVLQTENLIGIPKSRRMMATWLVSAWAVHAARYNKHEMIMIQSENEDKAAYVVEKRCCYIEDNLADAILRRKYKAIRTQKGSIGRITYERTGSPIWGIPQGDDVIRTYTFSKLIMDESEFQTEGNAAFIAALPIAEKGAKLVVLSSSNGPGGVLAGLCGDVGFVRFE</sequence>
<dbReference type="EMBL" id="LAZR01047375">
    <property type="protein sequence ID" value="KKK94370.1"/>
    <property type="molecule type" value="Genomic_DNA"/>
</dbReference>
<evidence type="ECO:0008006" key="2">
    <source>
        <dbReference type="Google" id="ProtNLM"/>
    </source>
</evidence>
<accession>A0A0F9A8A6</accession>
<dbReference type="Gene3D" id="3.40.50.300">
    <property type="entry name" value="P-loop containing nucleotide triphosphate hydrolases"/>
    <property type="match status" value="1"/>
</dbReference>